<feature type="binding site" evidence="6">
    <location>
        <position position="333"/>
    </location>
    <ligand>
        <name>substrate</name>
    </ligand>
</feature>
<evidence type="ECO:0000259" key="10">
    <source>
        <dbReference type="Pfam" id="PF00278"/>
    </source>
</evidence>
<dbReference type="CDD" id="cd06828">
    <property type="entry name" value="PLPDE_III_DapDC"/>
    <property type="match status" value="1"/>
</dbReference>
<feature type="binding site" evidence="6">
    <location>
        <position position="247"/>
    </location>
    <ligand>
        <name>pyridoxal 5'-phosphate</name>
        <dbReference type="ChEBI" id="CHEBI:597326"/>
    </ligand>
</feature>
<keyword evidence="5 6" id="KW-0456">Lyase</keyword>
<dbReference type="InterPro" id="IPR009006">
    <property type="entry name" value="Ala_racemase/Decarboxylase_C"/>
</dbReference>
<dbReference type="PANTHER" id="PTHR43727:SF2">
    <property type="entry name" value="GROUP IV DECARBOXYLASE"/>
    <property type="match status" value="1"/>
</dbReference>
<dbReference type="GO" id="GO:0030170">
    <property type="term" value="F:pyridoxal phosphate binding"/>
    <property type="evidence" value="ECO:0007669"/>
    <property type="project" value="UniProtKB-UniRule"/>
</dbReference>
<keyword evidence="4 6" id="KW-0457">Lysine biosynthesis</keyword>
<dbReference type="InterPro" id="IPR022653">
    <property type="entry name" value="De-COase2_pyr-phos_BS"/>
</dbReference>
<feature type="domain" description="Orn/DAP/Arg decarboxylase 2 C-terminal" evidence="10">
    <location>
        <begin position="297"/>
        <end position="388"/>
    </location>
</feature>
<evidence type="ECO:0000256" key="8">
    <source>
        <dbReference type="PIRSR" id="PIRSR600183-50"/>
    </source>
</evidence>
<keyword evidence="6" id="KW-0028">Amino-acid biosynthesis</keyword>
<dbReference type="Pfam" id="PF02784">
    <property type="entry name" value="Orn_Arg_deC_N"/>
    <property type="match status" value="1"/>
</dbReference>
<dbReference type="SUPFAM" id="SSF50621">
    <property type="entry name" value="Alanine racemase C-terminal domain-like"/>
    <property type="match status" value="1"/>
</dbReference>
<dbReference type="SUPFAM" id="SSF51419">
    <property type="entry name" value="PLP-binding barrel"/>
    <property type="match status" value="1"/>
</dbReference>
<comment type="similarity">
    <text evidence="6">Belongs to the Orn/Lys/Arg decarboxylase class-II family. LysA subfamily.</text>
</comment>
<feature type="domain" description="Orn/DAP/Arg decarboxylase 2 N-terminal" evidence="11">
    <location>
        <begin position="43"/>
        <end position="296"/>
    </location>
</feature>
<dbReference type="PRINTS" id="PR01181">
    <property type="entry name" value="DAPDCRBXLASE"/>
</dbReference>
<dbReference type="Gene3D" id="2.40.37.10">
    <property type="entry name" value="Lyase, Ornithine Decarboxylase, Chain A, domain 1"/>
    <property type="match status" value="1"/>
</dbReference>
<feature type="binding site" evidence="6">
    <location>
        <position position="390"/>
    </location>
    <ligand>
        <name>pyridoxal 5'-phosphate</name>
        <dbReference type="ChEBI" id="CHEBI:597326"/>
    </ligand>
</feature>
<comment type="function">
    <text evidence="6">Specifically catalyzes the decarboxylation of meso-diaminopimelate (meso-DAP) to L-lysine.</text>
</comment>
<evidence type="ECO:0000256" key="2">
    <source>
        <dbReference type="ARBA" id="ARBA00022793"/>
    </source>
</evidence>
<dbReference type="PROSITE" id="PS00878">
    <property type="entry name" value="ODR_DC_2_1"/>
    <property type="match status" value="1"/>
</dbReference>
<dbReference type="InterPro" id="IPR000183">
    <property type="entry name" value="Orn/DAP/Arg_de-COase"/>
</dbReference>
<dbReference type="PRINTS" id="PR01179">
    <property type="entry name" value="ODADCRBXLASE"/>
</dbReference>
<comment type="caution">
    <text evidence="12">The sequence shown here is derived from an EMBL/GenBank/DDBJ whole genome shotgun (WGS) entry which is preliminary data.</text>
</comment>
<feature type="binding site" evidence="6">
    <location>
        <position position="329"/>
    </location>
    <ligand>
        <name>substrate</name>
    </ligand>
</feature>
<evidence type="ECO:0000256" key="9">
    <source>
        <dbReference type="RuleBase" id="RU003738"/>
    </source>
</evidence>
<feature type="active site" description="Proton donor" evidence="8">
    <location>
        <position position="360"/>
    </location>
</feature>
<gene>
    <name evidence="6" type="primary">lysA</name>
    <name evidence="12" type="ORF">HNR61_003600</name>
</gene>
<protein>
    <recommendedName>
        <fullName evidence="6 7">Diaminopimelate decarboxylase</fullName>
        <shortName evidence="6">DAP decarboxylase</shortName>
        <shortName evidence="6">DAPDC</shortName>
        <ecNumber evidence="6 7">4.1.1.20</ecNumber>
    </recommendedName>
</protein>
<evidence type="ECO:0000256" key="7">
    <source>
        <dbReference type="NCBIfam" id="TIGR01048"/>
    </source>
</evidence>
<dbReference type="Proteomes" id="UP000572680">
    <property type="component" value="Unassembled WGS sequence"/>
</dbReference>
<feature type="modified residue" description="N6-(pyridoxal phosphate)lysine" evidence="6 8">
    <location>
        <position position="66"/>
    </location>
</feature>
<dbReference type="EC" id="4.1.1.20" evidence="6 7"/>
<dbReference type="Pfam" id="PF00278">
    <property type="entry name" value="Orn_DAP_Arg_deC"/>
    <property type="match status" value="1"/>
</dbReference>
<feature type="binding site" evidence="6">
    <location>
        <position position="292"/>
    </location>
    <ligand>
        <name>substrate</name>
    </ligand>
</feature>
<dbReference type="PANTHER" id="PTHR43727">
    <property type="entry name" value="DIAMINOPIMELATE DECARBOXYLASE"/>
    <property type="match status" value="1"/>
</dbReference>
<evidence type="ECO:0000256" key="6">
    <source>
        <dbReference type="HAMAP-Rule" id="MF_02120"/>
    </source>
</evidence>
<dbReference type="UniPathway" id="UPA00034">
    <property type="reaction ID" value="UER00027"/>
</dbReference>
<keyword evidence="2 6" id="KW-0210">Decarboxylase</keyword>
<dbReference type="AlphaFoldDB" id="A0A7W3LPT5"/>
<comment type="catalytic activity">
    <reaction evidence="6 9">
        <text>meso-2,6-diaminopimelate + H(+) = L-lysine + CO2</text>
        <dbReference type="Rhea" id="RHEA:15101"/>
        <dbReference type="ChEBI" id="CHEBI:15378"/>
        <dbReference type="ChEBI" id="CHEBI:16526"/>
        <dbReference type="ChEBI" id="CHEBI:32551"/>
        <dbReference type="ChEBI" id="CHEBI:57791"/>
        <dbReference type="EC" id="4.1.1.20"/>
    </reaction>
</comment>
<dbReference type="InterPro" id="IPR022644">
    <property type="entry name" value="De-COase2_N"/>
</dbReference>
<accession>A0A7W3LPT5</accession>
<feature type="binding site" evidence="6">
    <location>
        <position position="390"/>
    </location>
    <ligand>
        <name>substrate</name>
    </ligand>
</feature>
<comment type="pathway">
    <text evidence="6 9">Amino-acid biosynthesis; L-lysine biosynthesis via DAP pathway; L-lysine from DL-2,6-diaminopimelate: step 1/1.</text>
</comment>
<dbReference type="HAMAP" id="MF_02120">
    <property type="entry name" value="LysA"/>
    <property type="match status" value="1"/>
</dbReference>
<comment type="cofactor">
    <cofactor evidence="1 6 8 9">
        <name>pyridoxal 5'-phosphate</name>
        <dbReference type="ChEBI" id="CHEBI:597326"/>
    </cofactor>
</comment>
<keyword evidence="13" id="KW-1185">Reference proteome</keyword>
<evidence type="ECO:0000256" key="3">
    <source>
        <dbReference type="ARBA" id="ARBA00022898"/>
    </source>
</evidence>
<name>A0A7W3LPT5_ACTNM</name>
<organism evidence="12 13">
    <name type="scientific">Actinomadura namibiensis</name>
    <dbReference type="NCBI Taxonomy" id="182080"/>
    <lineage>
        <taxon>Bacteria</taxon>
        <taxon>Bacillati</taxon>
        <taxon>Actinomycetota</taxon>
        <taxon>Actinomycetes</taxon>
        <taxon>Streptosporangiales</taxon>
        <taxon>Thermomonosporaceae</taxon>
        <taxon>Actinomadura</taxon>
    </lineage>
</organism>
<evidence type="ECO:0000313" key="12">
    <source>
        <dbReference type="EMBL" id="MBA8951960.1"/>
    </source>
</evidence>
<dbReference type="InterPro" id="IPR022657">
    <property type="entry name" value="De-COase2_CS"/>
</dbReference>
<evidence type="ECO:0000313" key="13">
    <source>
        <dbReference type="Proteomes" id="UP000572680"/>
    </source>
</evidence>
<dbReference type="GO" id="GO:0008836">
    <property type="term" value="F:diaminopimelate decarboxylase activity"/>
    <property type="evidence" value="ECO:0007669"/>
    <property type="project" value="UniProtKB-UniRule"/>
</dbReference>
<dbReference type="InterPro" id="IPR002986">
    <property type="entry name" value="DAP_deCOOHase_LysA"/>
</dbReference>
<dbReference type="PROSITE" id="PS00879">
    <property type="entry name" value="ODR_DC_2_2"/>
    <property type="match status" value="1"/>
</dbReference>
<dbReference type="EMBL" id="JACJIA010000004">
    <property type="protein sequence ID" value="MBA8951960.1"/>
    <property type="molecule type" value="Genomic_DNA"/>
</dbReference>
<feature type="binding site" evidence="6">
    <location>
        <begin position="289"/>
        <end position="292"/>
    </location>
    <ligand>
        <name>pyridoxal 5'-phosphate</name>
        <dbReference type="ChEBI" id="CHEBI:597326"/>
    </ligand>
</feature>
<evidence type="ECO:0000256" key="4">
    <source>
        <dbReference type="ARBA" id="ARBA00023154"/>
    </source>
</evidence>
<evidence type="ECO:0000256" key="5">
    <source>
        <dbReference type="ARBA" id="ARBA00023239"/>
    </source>
</evidence>
<feature type="binding site" evidence="6">
    <location>
        <position position="361"/>
    </location>
    <ligand>
        <name>substrate</name>
    </ligand>
</feature>
<sequence length="432" mass="46053">MTGSGVWPATARERPDGDVSVGGVRLTAVAQRFGTPAHVLDEEDVRRRCRAFRRAFPDGEVAYAGKAFLCRAMARWIAEEGLSLDVCSAGELAVARAARFPGERMLMHGNAKTPEDLRAALDHGVDRIVVDSFHEIARLAALAPDTARPRLLVRVTPGVDGRTHAAVTTGTDGQKFGLSLASGAAAEAVRRILAQRRLDLVGLHCHLGSQITDVDAFERAARRMVAFLARIRDEHGVVPPRLDLGGGFGVGYRDGEPGLDPATLGDRLRGAVREACAGHRLPAPLLTVEPGRAIVARAGVTVYRVVSVKHAPDGRLLVAVDGGMSDNPRPGLYGARYEARLVGRRCLGGDRAAAVVGRHCEAGDVLVGDARLPADVRPGDLLAVPCTGAYHHSMASNYNLVPRPPVLAVRDGGVRPLVRRETFDDLLTRDVG</sequence>
<evidence type="ECO:0000256" key="1">
    <source>
        <dbReference type="ARBA" id="ARBA00001933"/>
    </source>
</evidence>
<evidence type="ECO:0000259" key="11">
    <source>
        <dbReference type="Pfam" id="PF02784"/>
    </source>
</evidence>
<dbReference type="FunFam" id="3.20.20.10:FF:000003">
    <property type="entry name" value="Diaminopimelate decarboxylase"/>
    <property type="match status" value="1"/>
</dbReference>
<keyword evidence="3 6" id="KW-0663">Pyridoxal phosphate</keyword>
<dbReference type="NCBIfam" id="TIGR01048">
    <property type="entry name" value="lysA"/>
    <property type="match status" value="1"/>
</dbReference>
<comment type="subunit">
    <text evidence="6">Homodimer.</text>
</comment>
<dbReference type="InterPro" id="IPR022643">
    <property type="entry name" value="De-COase2_C"/>
</dbReference>
<dbReference type="Gene3D" id="3.20.20.10">
    <property type="entry name" value="Alanine racemase"/>
    <property type="match status" value="1"/>
</dbReference>
<dbReference type="GO" id="GO:0009089">
    <property type="term" value="P:lysine biosynthetic process via diaminopimelate"/>
    <property type="evidence" value="ECO:0007669"/>
    <property type="project" value="UniProtKB-UniRule"/>
</dbReference>
<proteinExistence type="inferred from homology"/>
<reference evidence="12 13" key="1">
    <citation type="submission" date="2020-08" db="EMBL/GenBank/DDBJ databases">
        <title>Genomic Encyclopedia of Type Strains, Phase IV (KMG-IV): sequencing the most valuable type-strain genomes for metagenomic binning, comparative biology and taxonomic classification.</title>
        <authorList>
            <person name="Goeker M."/>
        </authorList>
    </citation>
    <scope>NUCLEOTIDE SEQUENCE [LARGE SCALE GENOMIC DNA]</scope>
    <source>
        <strain evidence="12 13">DSM 44197</strain>
    </source>
</reference>
<dbReference type="InterPro" id="IPR029066">
    <property type="entry name" value="PLP-binding_barrel"/>
</dbReference>
<dbReference type="RefSeq" id="WP_182844259.1">
    <property type="nucleotide sequence ID" value="NZ_JACJIA010000004.1"/>
</dbReference>